<dbReference type="OrthoDB" id="3560651at2759"/>
<evidence type="ECO:0000256" key="2">
    <source>
        <dbReference type="SAM" id="Phobius"/>
    </source>
</evidence>
<feature type="compositionally biased region" description="Low complexity" evidence="1">
    <location>
        <begin position="394"/>
        <end position="406"/>
    </location>
</feature>
<organism evidence="4 5">
    <name type="scientific">Venustampulla echinocandica</name>
    <dbReference type="NCBI Taxonomy" id="2656787"/>
    <lineage>
        <taxon>Eukaryota</taxon>
        <taxon>Fungi</taxon>
        <taxon>Dikarya</taxon>
        <taxon>Ascomycota</taxon>
        <taxon>Pezizomycotina</taxon>
        <taxon>Leotiomycetes</taxon>
        <taxon>Helotiales</taxon>
        <taxon>Pleuroascaceae</taxon>
        <taxon>Venustampulla</taxon>
    </lineage>
</organism>
<name>A0A370TCR8_9HELO</name>
<gene>
    <name evidence="4" type="ORF">BP5553_09427</name>
</gene>
<evidence type="ECO:0000313" key="5">
    <source>
        <dbReference type="Proteomes" id="UP000254866"/>
    </source>
</evidence>
<dbReference type="GeneID" id="43602276"/>
<dbReference type="Proteomes" id="UP000254866">
    <property type="component" value="Unassembled WGS sequence"/>
</dbReference>
<sequence>MSLAMSPLNGVAWSLFLGLAVASASPPSTPAKIMLNTAACNRLSHSSTRSLPQPEQCVQIKGTEFKALEFLTWPICADGSTAELATFGPESHGCDPNVDDTLDLLSISDAYSCVDLKDVGNFSFWCSDDAETLPEPESDEVNTSRKDMTKEGGMLKYPKPRCNKRDKPEPEYHLPDTCVDITEGFGLSFTRPAVCANGTNALIAGFKGKGCDPTSKPLRDPFTKWSNFMAGFCVPTDEINSMTFWCDGLEGVDMQKPNAPKKAPSSSNLGLILGLSIGLGGLFVIIMGLVVAYNINYHFRMKVKELFGSGDGSSMHHKSTGSSQAPSGSKAGGHAKTATRPVTHMPPKLDAPYVSSSSSRPNPTHLPPHLDVPHSSSSSRHQHPTHLPSHLDARSSSSSSLNHRSATNLARDSRSPARNATNLHRDHANSHTPSAPPAGPGYTNPHDIEMASRQTRIESLPPHERKEQDEWVQSKLNLHSHVCPVGFLWDRIDGGYICQGGSHRVTDELLADGRGGLYVPGFPRRGSRRIPLRHGREWQGPKYPEDFQKMYTEIAALRANLLARGRPLYPHGHYGI</sequence>
<dbReference type="EMBL" id="NPIC01000011">
    <property type="protein sequence ID" value="RDL32025.1"/>
    <property type="molecule type" value="Genomic_DNA"/>
</dbReference>
<evidence type="ECO:0000313" key="4">
    <source>
        <dbReference type="EMBL" id="RDL32025.1"/>
    </source>
</evidence>
<proteinExistence type="predicted"/>
<keyword evidence="5" id="KW-1185">Reference proteome</keyword>
<keyword evidence="2" id="KW-0812">Transmembrane</keyword>
<evidence type="ECO:0000256" key="1">
    <source>
        <dbReference type="SAM" id="MobiDB-lite"/>
    </source>
</evidence>
<accession>A0A370TCR8</accession>
<dbReference type="AlphaFoldDB" id="A0A370TCR8"/>
<keyword evidence="2" id="KW-1133">Transmembrane helix</keyword>
<feature type="compositionally biased region" description="Low complexity" evidence="1">
    <location>
        <begin position="367"/>
        <end position="379"/>
    </location>
</feature>
<feature type="transmembrane region" description="Helical" evidence="2">
    <location>
        <begin position="269"/>
        <end position="295"/>
    </location>
</feature>
<feature type="chain" id="PRO_5017009314" evidence="3">
    <location>
        <begin position="25"/>
        <end position="576"/>
    </location>
</feature>
<keyword evidence="3" id="KW-0732">Signal</keyword>
<dbReference type="RefSeq" id="XP_031865957.1">
    <property type="nucleotide sequence ID" value="XM_032018050.1"/>
</dbReference>
<reference evidence="4 5" key="1">
    <citation type="journal article" date="2018" name="IMA Fungus">
        <title>IMA Genome-F 9: Draft genome sequence of Annulohypoxylon stygium, Aspergillus mulundensis, Berkeleyomyces basicola (syn. Thielaviopsis basicola), Ceratocystis smalleyi, two Cercospora beticola strains, Coleophoma cylindrospora, Fusarium fracticaudum, Phialophora cf. hyalina, and Morchella septimelata.</title>
        <authorList>
            <person name="Wingfield B.D."/>
            <person name="Bills G.F."/>
            <person name="Dong Y."/>
            <person name="Huang W."/>
            <person name="Nel W.J."/>
            <person name="Swalarsk-Parry B.S."/>
            <person name="Vaghefi N."/>
            <person name="Wilken P.M."/>
            <person name="An Z."/>
            <person name="de Beer Z.W."/>
            <person name="De Vos L."/>
            <person name="Chen L."/>
            <person name="Duong T.A."/>
            <person name="Gao Y."/>
            <person name="Hammerbacher A."/>
            <person name="Kikkert J.R."/>
            <person name="Li Y."/>
            <person name="Li H."/>
            <person name="Li K."/>
            <person name="Li Q."/>
            <person name="Liu X."/>
            <person name="Ma X."/>
            <person name="Naidoo K."/>
            <person name="Pethybridge S.J."/>
            <person name="Sun J."/>
            <person name="Steenkamp E.T."/>
            <person name="van der Nest M.A."/>
            <person name="van Wyk S."/>
            <person name="Wingfield M.J."/>
            <person name="Xiong C."/>
            <person name="Yue Q."/>
            <person name="Zhang X."/>
        </authorList>
    </citation>
    <scope>NUCLEOTIDE SEQUENCE [LARGE SCALE GENOMIC DNA]</scope>
    <source>
        <strain evidence="4 5">BP 5553</strain>
    </source>
</reference>
<keyword evidence="2" id="KW-0472">Membrane</keyword>
<evidence type="ECO:0000256" key="3">
    <source>
        <dbReference type="SAM" id="SignalP"/>
    </source>
</evidence>
<protein>
    <submittedName>
        <fullName evidence="4">Uncharacterized protein</fullName>
    </submittedName>
</protein>
<feature type="region of interest" description="Disordered" evidence="1">
    <location>
        <begin position="310"/>
        <end position="447"/>
    </location>
</feature>
<comment type="caution">
    <text evidence="4">The sequence shown here is derived from an EMBL/GenBank/DDBJ whole genome shotgun (WGS) entry which is preliminary data.</text>
</comment>
<feature type="signal peptide" evidence="3">
    <location>
        <begin position="1"/>
        <end position="24"/>
    </location>
</feature>